<feature type="transmembrane region" description="Helical" evidence="5">
    <location>
        <begin position="254"/>
        <end position="275"/>
    </location>
</feature>
<dbReference type="Pfam" id="PF05653">
    <property type="entry name" value="Mg_trans_NIPA"/>
    <property type="match status" value="1"/>
</dbReference>
<feature type="transmembrane region" description="Helical" evidence="5">
    <location>
        <begin position="195"/>
        <end position="215"/>
    </location>
</feature>
<evidence type="ECO:0000256" key="4">
    <source>
        <dbReference type="ARBA" id="ARBA00023136"/>
    </source>
</evidence>
<evidence type="ECO:0000313" key="6">
    <source>
        <dbReference type="EMBL" id="MDX8152882.1"/>
    </source>
</evidence>
<dbReference type="Proteomes" id="UP001277761">
    <property type="component" value="Unassembled WGS sequence"/>
</dbReference>
<reference evidence="6 7" key="1">
    <citation type="submission" date="2023-11" db="EMBL/GenBank/DDBJ databases">
        <authorList>
            <person name="Xu M."/>
            <person name="Jiang T."/>
        </authorList>
    </citation>
    <scope>NUCLEOTIDE SEQUENCE [LARGE SCALE GENOMIC DNA]</scope>
    <source>
        <strain evidence="6 7">SD</strain>
    </source>
</reference>
<dbReference type="EMBL" id="JAXAVX010000009">
    <property type="protein sequence ID" value="MDX8152882.1"/>
    <property type="molecule type" value="Genomic_DNA"/>
</dbReference>
<proteinExistence type="predicted"/>
<evidence type="ECO:0000256" key="3">
    <source>
        <dbReference type="ARBA" id="ARBA00022989"/>
    </source>
</evidence>
<gene>
    <name evidence="6" type="ORF">SK069_14870</name>
</gene>
<feature type="transmembrane region" description="Helical" evidence="5">
    <location>
        <begin position="104"/>
        <end position="125"/>
    </location>
</feature>
<dbReference type="InterPro" id="IPR008521">
    <property type="entry name" value="Mg_trans_NIPA"/>
</dbReference>
<feature type="transmembrane region" description="Helical" evidence="5">
    <location>
        <begin position="227"/>
        <end position="248"/>
    </location>
</feature>
<dbReference type="PANTHER" id="PTHR40761">
    <property type="entry name" value="CONSERVED INTEGRAL MEMBRANE ALANINE VALINE AND LEUCINE RICH PROTEIN-RELATED"/>
    <property type="match status" value="1"/>
</dbReference>
<keyword evidence="2 5" id="KW-0812">Transmembrane</keyword>
<dbReference type="PANTHER" id="PTHR40761:SF1">
    <property type="entry name" value="CONSERVED INTEGRAL MEMBRANE ALANINE VALINE AND LEUCINE RICH PROTEIN-RELATED"/>
    <property type="match status" value="1"/>
</dbReference>
<sequence>MIQLGIAFALLSALAANLGFLYKHRGANEAPTVDARHPIQTGLALWKSKWFAAGMLVGALGWVFHTLAMWIAPMSVVQVVLAGGIVLVAVLADRVFGITVGRRQWAGLILTGVGLALLVVAMPAATSAHSAFRVTALAAFEGGLLALGLLCILGGQHERGAHLRGPLLGAAAGLLFGVCNVAVKATTGVLDAGGSILTPWVLLAVCASVLAYFISARSLQEGGAVEVIAITATAANVVGILGGLIVFGDPIATNTVGIILQTVAFAMVVLAAALLPAPRTASGPGVGAPATGAA</sequence>
<accession>A0ABU4VNH3</accession>
<feature type="transmembrane region" description="Helical" evidence="5">
    <location>
        <begin position="131"/>
        <end position="153"/>
    </location>
</feature>
<evidence type="ECO:0000313" key="7">
    <source>
        <dbReference type="Proteomes" id="UP001277761"/>
    </source>
</evidence>
<name>A0ABU4VNH3_9ACTN</name>
<keyword evidence="7" id="KW-1185">Reference proteome</keyword>
<comment type="subcellular location">
    <subcellularLocation>
        <location evidence="1">Membrane</location>
        <topology evidence="1">Multi-pass membrane protein</topology>
    </subcellularLocation>
</comment>
<organism evidence="6 7">
    <name type="scientific">Patulibacter brassicae</name>
    <dbReference type="NCBI Taxonomy" id="1705717"/>
    <lineage>
        <taxon>Bacteria</taxon>
        <taxon>Bacillati</taxon>
        <taxon>Actinomycetota</taxon>
        <taxon>Thermoleophilia</taxon>
        <taxon>Solirubrobacterales</taxon>
        <taxon>Patulibacteraceae</taxon>
        <taxon>Patulibacter</taxon>
    </lineage>
</organism>
<dbReference type="InterPro" id="IPR037185">
    <property type="entry name" value="EmrE-like"/>
</dbReference>
<protein>
    <submittedName>
        <fullName evidence="6">DMT family transporter</fullName>
    </submittedName>
</protein>
<evidence type="ECO:0000256" key="1">
    <source>
        <dbReference type="ARBA" id="ARBA00004141"/>
    </source>
</evidence>
<feature type="transmembrane region" description="Helical" evidence="5">
    <location>
        <begin position="165"/>
        <end position="183"/>
    </location>
</feature>
<evidence type="ECO:0000256" key="5">
    <source>
        <dbReference type="SAM" id="Phobius"/>
    </source>
</evidence>
<evidence type="ECO:0000256" key="2">
    <source>
        <dbReference type="ARBA" id="ARBA00022692"/>
    </source>
</evidence>
<keyword evidence="3 5" id="KW-1133">Transmembrane helix</keyword>
<dbReference type="RefSeq" id="WP_319955037.1">
    <property type="nucleotide sequence ID" value="NZ_JAXAVX010000009.1"/>
</dbReference>
<comment type="caution">
    <text evidence="6">The sequence shown here is derived from an EMBL/GenBank/DDBJ whole genome shotgun (WGS) entry which is preliminary data.</text>
</comment>
<feature type="transmembrane region" description="Helical" evidence="5">
    <location>
        <begin position="67"/>
        <end position="92"/>
    </location>
</feature>
<dbReference type="SUPFAM" id="SSF103481">
    <property type="entry name" value="Multidrug resistance efflux transporter EmrE"/>
    <property type="match status" value="1"/>
</dbReference>
<keyword evidence="4 5" id="KW-0472">Membrane</keyword>